<evidence type="ECO:0000313" key="1">
    <source>
        <dbReference type="EMBL" id="MBG6290799.1"/>
    </source>
</evidence>
<gene>
    <name evidence="1" type="ORF">I5I61_25355</name>
</gene>
<dbReference type="Proteomes" id="UP000608450">
    <property type="component" value="Unassembled WGS sequence"/>
</dbReference>
<reference evidence="1 2" key="1">
    <citation type="submission" date="2020-11" db="EMBL/GenBank/DDBJ databases">
        <title>Enhanced detection system for hospital associated transmission using whole genome sequencing surveillance.</title>
        <authorList>
            <person name="Harrison L.H."/>
            <person name="Van Tyne D."/>
            <person name="Marsh J.W."/>
            <person name="Griffith M.P."/>
            <person name="Snyder D.J."/>
            <person name="Cooper V.S."/>
            <person name="Mustapha M."/>
        </authorList>
    </citation>
    <scope>NUCLEOTIDE SEQUENCE [LARGE SCALE GENOMIC DNA]</scope>
    <source>
        <strain evidence="1 2">PSA00705</strain>
    </source>
</reference>
<name>A0ABS0KS59_PSENT</name>
<dbReference type="RefSeq" id="WP_196913447.1">
    <property type="nucleotide sequence ID" value="NZ_JADTFC010000087.1"/>
</dbReference>
<evidence type="ECO:0008006" key="3">
    <source>
        <dbReference type="Google" id="ProtNLM"/>
    </source>
</evidence>
<sequence length="175" mass="17871">MANVQHLVTGSGAPTAAPPAVGAHYVDTVAKKTYIATGTASEADWGSALSTGSGGGGGGVVLPITSAETLQYAGEATVQVDFTGVATEAILQLPDLRAFDLLLTGANITPDGRHLLIQGQGSALESVWMPDSSTLVTATFSSGSVRVEVGQGEALYRAVRTGGTLSLYRLGEWTY</sequence>
<proteinExistence type="predicted"/>
<accession>A0ABS0KS59</accession>
<keyword evidence="2" id="KW-1185">Reference proteome</keyword>
<protein>
    <recommendedName>
        <fullName evidence="3">Phage tail protein</fullName>
    </recommendedName>
</protein>
<organism evidence="1 2">
    <name type="scientific">Pseudomonas nitroreducens</name>
    <dbReference type="NCBI Taxonomy" id="46680"/>
    <lineage>
        <taxon>Bacteria</taxon>
        <taxon>Pseudomonadati</taxon>
        <taxon>Pseudomonadota</taxon>
        <taxon>Gammaproteobacteria</taxon>
        <taxon>Pseudomonadales</taxon>
        <taxon>Pseudomonadaceae</taxon>
        <taxon>Pseudomonas</taxon>
    </lineage>
</organism>
<comment type="caution">
    <text evidence="1">The sequence shown here is derived from an EMBL/GenBank/DDBJ whole genome shotgun (WGS) entry which is preliminary data.</text>
</comment>
<evidence type="ECO:0000313" key="2">
    <source>
        <dbReference type="Proteomes" id="UP000608450"/>
    </source>
</evidence>
<dbReference type="EMBL" id="JADTFC010000087">
    <property type="protein sequence ID" value="MBG6290799.1"/>
    <property type="molecule type" value="Genomic_DNA"/>
</dbReference>